<dbReference type="SUPFAM" id="SSF52540">
    <property type="entry name" value="P-loop containing nucleoside triphosphate hydrolases"/>
    <property type="match status" value="1"/>
</dbReference>
<evidence type="ECO:0000256" key="4">
    <source>
        <dbReference type="ARBA" id="ARBA00034320"/>
    </source>
</evidence>
<dbReference type="InterPro" id="IPR051316">
    <property type="entry name" value="Zinc-reg_GTPase_activator"/>
</dbReference>
<dbReference type="InterPro" id="IPR027417">
    <property type="entry name" value="P-loop_NTPase"/>
</dbReference>
<dbReference type="InterPro" id="IPR036627">
    <property type="entry name" value="CobW-likC_sf"/>
</dbReference>
<dbReference type="GO" id="GO:0000166">
    <property type="term" value="F:nucleotide binding"/>
    <property type="evidence" value="ECO:0007669"/>
    <property type="project" value="UniProtKB-KW"/>
</dbReference>
<dbReference type="Pfam" id="PF07683">
    <property type="entry name" value="CobW_C"/>
    <property type="match status" value="1"/>
</dbReference>
<evidence type="ECO:0000256" key="3">
    <source>
        <dbReference type="ARBA" id="ARBA00023186"/>
    </source>
</evidence>
<dbReference type="Pfam" id="PF02492">
    <property type="entry name" value="cobW"/>
    <property type="match status" value="1"/>
</dbReference>
<dbReference type="PANTHER" id="PTHR13748:SF62">
    <property type="entry name" value="COBW DOMAIN-CONTAINING PROTEIN"/>
    <property type="match status" value="1"/>
</dbReference>
<sequence>MADRNAPAIPVIALTGYLGAGKTTLLNHVLRAPGARIGVIINDFGELNVDAGLVTGQVDEPVSIAGGCICHLPDEGGLDDALEKLADPKLALDAIIIEASGVAEPADVSRVIRFSGVERIRHGGVVDVIDAVEHFDTVDIGALPPPRYGVASLVVVNKMDRIAEDARAEFLARVEGRVRDLNPDAYVVGAVAGRVDPRLLYDINDGDQAGQMSFRELLLDGAAPSHDDHHDHVHAASVTVVGDGAVDPGPLLDLLEQPPRGVYRMKGTVAIGKRHYLFNVVRRSVHVTTAAAGAGPSHLVAIGTDLDIADVQARLEVALRPAGEKVAAAGMRRLQRLRQYSI</sequence>
<dbReference type="EMBL" id="MVHZ01000013">
    <property type="protein sequence ID" value="ORA99935.1"/>
    <property type="molecule type" value="Genomic_DNA"/>
</dbReference>
<evidence type="ECO:0000256" key="1">
    <source>
        <dbReference type="ARBA" id="ARBA00022741"/>
    </source>
</evidence>
<reference evidence="6 7" key="1">
    <citation type="submission" date="2017-02" db="EMBL/GenBank/DDBJ databases">
        <title>The new phylogeny of genus Mycobacterium.</title>
        <authorList>
            <person name="Tortoli E."/>
            <person name="Trovato A."/>
            <person name="Cirillo D.M."/>
        </authorList>
    </citation>
    <scope>NUCLEOTIDE SEQUENCE [LARGE SCALE GENOMIC DNA]</scope>
    <source>
        <strain evidence="6 7">DSM 45633</strain>
    </source>
</reference>
<evidence type="ECO:0000313" key="7">
    <source>
        <dbReference type="Proteomes" id="UP000192320"/>
    </source>
</evidence>
<comment type="catalytic activity">
    <reaction evidence="5">
        <text>GTP + H2O = GDP + phosphate + H(+)</text>
        <dbReference type="Rhea" id="RHEA:19669"/>
        <dbReference type="ChEBI" id="CHEBI:15377"/>
        <dbReference type="ChEBI" id="CHEBI:15378"/>
        <dbReference type="ChEBI" id="CHEBI:37565"/>
        <dbReference type="ChEBI" id="CHEBI:43474"/>
        <dbReference type="ChEBI" id="CHEBI:58189"/>
    </reaction>
    <physiologicalReaction direction="left-to-right" evidence="5">
        <dbReference type="Rhea" id="RHEA:19670"/>
    </physiologicalReaction>
</comment>
<proteinExistence type="inferred from homology"/>
<dbReference type="Gene3D" id="3.30.1220.10">
    <property type="entry name" value="CobW-like, C-terminal domain"/>
    <property type="match status" value="1"/>
</dbReference>
<dbReference type="OrthoDB" id="9808822at2"/>
<dbReference type="AlphaFoldDB" id="A0A7I7R4R4"/>
<protein>
    <submittedName>
        <fullName evidence="6">Cobalamin biosynthesis protein CobW</fullName>
    </submittedName>
</protein>
<comment type="similarity">
    <text evidence="4">Belongs to the SIMIBI class G3E GTPase family. ZNG1 subfamily.</text>
</comment>
<evidence type="ECO:0000313" key="6">
    <source>
        <dbReference type="EMBL" id="ORA99935.1"/>
    </source>
</evidence>
<keyword evidence="2" id="KW-0378">Hydrolase</keyword>
<name>A0A7I7R4R4_9MYCO</name>
<dbReference type="InterPro" id="IPR011629">
    <property type="entry name" value="CobW-like_C"/>
</dbReference>
<dbReference type="SUPFAM" id="SSF90002">
    <property type="entry name" value="Hypothetical protein YjiA, C-terminal domain"/>
    <property type="match status" value="1"/>
</dbReference>
<dbReference type="RefSeq" id="WP_083026629.1">
    <property type="nucleotide sequence ID" value="NZ_AP022589.1"/>
</dbReference>
<keyword evidence="1" id="KW-0547">Nucleotide-binding</keyword>
<dbReference type="SMART" id="SM00833">
    <property type="entry name" value="CobW_C"/>
    <property type="match status" value="1"/>
</dbReference>
<comment type="caution">
    <text evidence="6">The sequence shown here is derived from an EMBL/GenBank/DDBJ whole genome shotgun (WGS) entry which is preliminary data.</text>
</comment>
<accession>A0A7I7R4R4</accession>
<dbReference type="GO" id="GO:0016787">
    <property type="term" value="F:hydrolase activity"/>
    <property type="evidence" value="ECO:0007669"/>
    <property type="project" value="UniProtKB-KW"/>
</dbReference>
<dbReference type="GO" id="GO:0005737">
    <property type="term" value="C:cytoplasm"/>
    <property type="evidence" value="ECO:0007669"/>
    <property type="project" value="TreeGrafter"/>
</dbReference>
<dbReference type="Gene3D" id="3.40.50.300">
    <property type="entry name" value="P-loop containing nucleotide triphosphate hydrolases"/>
    <property type="match status" value="1"/>
</dbReference>
<dbReference type="PANTHER" id="PTHR13748">
    <property type="entry name" value="COBW-RELATED"/>
    <property type="match status" value="1"/>
</dbReference>
<evidence type="ECO:0000256" key="2">
    <source>
        <dbReference type="ARBA" id="ARBA00022801"/>
    </source>
</evidence>
<dbReference type="InterPro" id="IPR003495">
    <property type="entry name" value="CobW/HypB/UreG_nucleotide-bd"/>
</dbReference>
<keyword evidence="7" id="KW-1185">Reference proteome</keyword>
<evidence type="ECO:0000256" key="5">
    <source>
        <dbReference type="ARBA" id="ARBA00049117"/>
    </source>
</evidence>
<keyword evidence="3" id="KW-0143">Chaperone</keyword>
<organism evidence="6 7">
    <name type="scientific">Mycolicibacter minnesotensis</name>
    <dbReference type="NCBI Taxonomy" id="1118379"/>
    <lineage>
        <taxon>Bacteria</taxon>
        <taxon>Bacillati</taxon>
        <taxon>Actinomycetota</taxon>
        <taxon>Actinomycetes</taxon>
        <taxon>Mycobacteriales</taxon>
        <taxon>Mycobacteriaceae</taxon>
        <taxon>Mycolicibacter</taxon>
    </lineage>
</organism>
<gene>
    <name evidence="6" type="ORF">BST33_12700</name>
</gene>
<dbReference type="Proteomes" id="UP000192320">
    <property type="component" value="Unassembled WGS sequence"/>
</dbReference>
<dbReference type="CDD" id="cd03112">
    <property type="entry name" value="CobW-like"/>
    <property type="match status" value="1"/>
</dbReference>